<name>A0A1I2JWD2_9ACTN</name>
<gene>
    <name evidence="2" type="ORF">SAMN05216574_11825</name>
</gene>
<evidence type="ECO:0000313" key="2">
    <source>
        <dbReference type="EMBL" id="SFF58499.1"/>
    </source>
</evidence>
<keyword evidence="1" id="KW-0732">Signal</keyword>
<dbReference type="PROSITE" id="PS51257">
    <property type="entry name" value="PROKAR_LIPOPROTEIN"/>
    <property type="match status" value="1"/>
</dbReference>
<accession>A0A1I2JWD2</accession>
<dbReference type="AlphaFoldDB" id="A0A1I2JWD2"/>
<evidence type="ECO:0000313" key="3">
    <source>
        <dbReference type="Proteomes" id="UP000198589"/>
    </source>
</evidence>
<keyword evidence="3" id="KW-1185">Reference proteome</keyword>
<feature type="chain" id="PRO_5011744501" evidence="1">
    <location>
        <begin position="27"/>
        <end position="199"/>
    </location>
</feature>
<evidence type="ECO:0000256" key="1">
    <source>
        <dbReference type="SAM" id="SignalP"/>
    </source>
</evidence>
<dbReference type="Proteomes" id="UP000198589">
    <property type="component" value="Unassembled WGS sequence"/>
</dbReference>
<feature type="signal peptide" evidence="1">
    <location>
        <begin position="1"/>
        <end position="26"/>
    </location>
</feature>
<dbReference type="STRING" id="1798228.SAMN05216574_11825"/>
<sequence length="199" mass="21217">MSRARPWRPVLPAVLGLFMLSGCAGADPFGSRLVACAEGDDGTPSNGVVLMAQAVPSASWVPCLEGMPLGWHLSDVDVDRGSARFWLDSDRDGMRAIEVRLTESCDTEGATEIPSDRDGMRRLERVTQVSPQYVGRRYYLFEGGCVTVVFTLSGENRGEPLAVATQGLGAVPRAELQALVHEKSGGRLDLDPPATGGGD</sequence>
<dbReference type="EMBL" id="FOND01000018">
    <property type="protein sequence ID" value="SFF58499.1"/>
    <property type="molecule type" value="Genomic_DNA"/>
</dbReference>
<reference evidence="3" key="1">
    <citation type="submission" date="2016-10" db="EMBL/GenBank/DDBJ databases">
        <authorList>
            <person name="Varghese N."/>
            <person name="Submissions S."/>
        </authorList>
    </citation>
    <scope>NUCLEOTIDE SEQUENCE [LARGE SCALE GENOMIC DNA]</scope>
    <source>
        <strain evidence="3">DSM 46838</strain>
    </source>
</reference>
<protein>
    <submittedName>
        <fullName evidence="2">Uncharacterized protein</fullName>
    </submittedName>
</protein>
<organism evidence="2 3">
    <name type="scientific">Blastococcus tunisiensis</name>
    <dbReference type="NCBI Taxonomy" id="1798228"/>
    <lineage>
        <taxon>Bacteria</taxon>
        <taxon>Bacillati</taxon>
        <taxon>Actinomycetota</taxon>
        <taxon>Actinomycetes</taxon>
        <taxon>Geodermatophilales</taxon>
        <taxon>Geodermatophilaceae</taxon>
        <taxon>Blastococcus</taxon>
    </lineage>
</organism>
<proteinExistence type="predicted"/>
<dbReference type="RefSeq" id="WP_254791080.1">
    <property type="nucleotide sequence ID" value="NZ_FOND01000018.1"/>
</dbReference>